<accession>A0A506PMM1</accession>
<evidence type="ECO:0000256" key="6">
    <source>
        <dbReference type="ARBA" id="ARBA00022989"/>
    </source>
</evidence>
<dbReference type="Proteomes" id="UP000317332">
    <property type="component" value="Unassembled WGS sequence"/>
</dbReference>
<evidence type="ECO:0000259" key="12">
    <source>
        <dbReference type="PROSITE" id="PS51371"/>
    </source>
</evidence>
<evidence type="ECO:0000256" key="1">
    <source>
        <dbReference type="ARBA" id="ARBA00004651"/>
    </source>
</evidence>
<evidence type="ECO:0000256" key="10">
    <source>
        <dbReference type="PROSITE-ProRule" id="PRU01193"/>
    </source>
</evidence>
<keyword evidence="15" id="KW-1185">Reference proteome</keyword>
<dbReference type="SUPFAM" id="SSF56176">
    <property type="entry name" value="FAD-binding/transporter-associated domain-like"/>
    <property type="match status" value="1"/>
</dbReference>
<feature type="transmembrane region" description="Helical" evidence="11">
    <location>
        <begin position="6"/>
        <end position="25"/>
    </location>
</feature>
<keyword evidence="3" id="KW-1003">Cell membrane</keyword>
<sequence>MVDTPFIVGTVLMVILLFFSGLISGSEVALFSLTKANIEQGLEKYPGAFKIIEKLLDRPKKLLATILVANNFINIAIVLLFAGLGETLFVNIESYVVKFILEVVLATFLILLFGEIIPKIYASRKKELFARKMAVPLNFLDTLITPISMPMRYVTIILQNKLGRQKSNIGVEKLSQALELTSENNTKLEDQRILEGIVTFGNTETRQVMRPRVDIFAIEIESSFEEVIKDIVEHGYSRIPVYEDTLDNIKGILYTKDLLPHINKTTFNWQDIIRPAFFVPENKKLDDLMIEFKSKKVHLAVVVDEYGGTSGLLSLEDIIEEIVGDISDEYDDDDLVFTKIDDYNYIFEGKTNLKDFYKIISLEDDTIFETYKGEAETIAGFILEISKAFPRIGSNIKFKNYIFTVEALDKKRIKQVKLQITPPV</sequence>
<keyword evidence="5" id="KW-0677">Repeat</keyword>
<dbReference type="AlphaFoldDB" id="A0A506PMM1"/>
<dbReference type="InterPro" id="IPR016169">
    <property type="entry name" value="FAD-bd_PCMH_sub2"/>
</dbReference>
<gene>
    <name evidence="14" type="primary">gldE</name>
    <name evidence="14" type="ORF">FJ651_03995</name>
</gene>
<dbReference type="Pfam" id="PF03471">
    <property type="entry name" value="CorC_HlyC"/>
    <property type="match status" value="1"/>
</dbReference>
<evidence type="ECO:0000313" key="15">
    <source>
        <dbReference type="Proteomes" id="UP000317332"/>
    </source>
</evidence>
<dbReference type="InterPro" id="IPR044751">
    <property type="entry name" value="Ion_transp-like_CBS"/>
</dbReference>
<keyword evidence="7 9" id="KW-0129">CBS domain</keyword>
<dbReference type="Pfam" id="PF00571">
    <property type="entry name" value="CBS"/>
    <property type="match status" value="2"/>
</dbReference>
<feature type="domain" description="CBS" evidence="12">
    <location>
        <begin position="272"/>
        <end position="329"/>
    </location>
</feature>
<dbReference type="SUPFAM" id="SSF54631">
    <property type="entry name" value="CBS-domain pair"/>
    <property type="match status" value="1"/>
</dbReference>
<feature type="domain" description="CBS" evidence="12">
    <location>
        <begin position="209"/>
        <end position="268"/>
    </location>
</feature>
<dbReference type="InterPro" id="IPR002550">
    <property type="entry name" value="CNNM"/>
</dbReference>
<dbReference type="Pfam" id="PF01595">
    <property type="entry name" value="CNNM"/>
    <property type="match status" value="1"/>
</dbReference>
<evidence type="ECO:0000256" key="9">
    <source>
        <dbReference type="PROSITE-ProRule" id="PRU00703"/>
    </source>
</evidence>
<evidence type="ECO:0000259" key="13">
    <source>
        <dbReference type="PROSITE" id="PS51846"/>
    </source>
</evidence>
<keyword evidence="4 10" id="KW-0812">Transmembrane</keyword>
<dbReference type="InterPro" id="IPR005170">
    <property type="entry name" value="Transptr-assoc_dom"/>
</dbReference>
<dbReference type="NCBIfam" id="TIGR03520">
    <property type="entry name" value="GldE"/>
    <property type="match status" value="1"/>
</dbReference>
<evidence type="ECO:0000256" key="3">
    <source>
        <dbReference type="ARBA" id="ARBA00022475"/>
    </source>
</evidence>
<protein>
    <submittedName>
        <fullName evidence="14">Gliding motility-associated protein GldE</fullName>
    </submittedName>
</protein>
<comment type="similarity">
    <text evidence="2">Belongs to the UPF0053 family.</text>
</comment>
<dbReference type="PANTHER" id="PTHR22777:SF32">
    <property type="entry name" value="UPF0053 INNER MEMBRANE PROTEIN YFJD"/>
    <property type="match status" value="1"/>
</dbReference>
<dbReference type="OrthoDB" id="9798188at2"/>
<feature type="transmembrane region" description="Helical" evidence="11">
    <location>
        <begin position="62"/>
        <end position="83"/>
    </location>
</feature>
<reference evidence="14 15" key="1">
    <citation type="submission" date="2019-06" db="EMBL/GenBank/DDBJ databases">
        <title>Flavobacteriaceae Paucihalobacterium erythroidium CWB-1, complete genome.</title>
        <authorList>
            <person name="Wu S."/>
        </authorList>
    </citation>
    <scope>NUCLEOTIDE SEQUENCE [LARGE SCALE GENOMIC DNA]</scope>
    <source>
        <strain evidence="14 15">CWB-1</strain>
    </source>
</reference>
<evidence type="ECO:0000256" key="2">
    <source>
        <dbReference type="ARBA" id="ARBA00006337"/>
    </source>
</evidence>
<evidence type="ECO:0000313" key="14">
    <source>
        <dbReference type="EMBL" id="TPV35113.1"/>
    </source>
</evidence>
<dbReference type="PROSITE" id="PS51846">
    <property type="entry name" value="CNNM"/>
    <property type="match status" value="1"/>
</dbReference>
<dbReference type="SMART" id="SM00116">
    <property type="entry name" value="CBS"/>
    <property type="match status" value="2"/>
</dbReference>
<keyword evidence="8 10" id="KW-0472">Membrane</keyword>
<evidence type="ECO:0000256" key="5">
    <source>
        <dbReference type="ARBA" id="ARBA00022737"/>
    </source>
</evidence>
<dbReference type="EMBL" id="VHIQ01000002">
    <property type="protein sequence ID" value="TPV35113.1"/>
    <property type="molecule type" value="Genomic_DNA"/>
</dbReference>
<dbReference type="PANTHER" id="PTHR22777">
    <property type="entry name" value="HEMOLYSIN-RELATED"/>
    <property type="match status" value="1"/>
</dbReference>
<dbReference type="GO" id="GO:0050660">
    <property type="term" value="F:flavin adenine dinucleotide binding"/>
    <property type="evidence" value="ECO:0007669"/>
    <property type="project" value="InterPro"/>
</dbReference>
<comment type="subcellular location">
    <subcellularLocation>
        <location evidence="1">Cell membrane</location>
        <topology evidence="1">Multi-pass membrane protein</topology>
    </subcellularLocation>
</comment>
<organism evidence="14 15">
    <name type="scientific">Paucihalobacter ruber</name>
    <dbReference type="NCBI Taxonomy" id="2567861"/>
    <lineage>
        <taxon>Bacteria</taxon>
        <taxon>Pseudomonadati</taxon>
        <taxon>Bacteroidota</taxon>
        <taxon>Flavobacteriia</taxon>
        <taxon>Flavobacteriales</taxon>
        <taxon>Flavobacteriaceae</taxon>
        <taxon>Paucihalobacter</taxon>
    </lineage>
</organism>
<dbReference type="PROSITE" id="PS51371">
    <property type="entry name" value="CBS"/>
    <property type="match status" value="2"/>
</dbReference>
<evidence type="ECO:0000256" key="8">
    <source>
        <dbReference type="ARBA" id="ARBA00023136"/>
    </source>
</evidence>
<feature type="domain" description="CNNM transmembrane" evidence="13">
    <location>
        <begin position="2"/>
        <end position="192"/>
    </location>
</feature>
<dbReference type="InterPro" id="IPR000644">
    <property type="entry name" value="CBS_dom"/>
</dbReference>
<dbReference type="Gene3D" id="3.10.580.10">
    <property type="entry name" value="CBS-domain"/>
    <property type="match status" value="1"/>
</dbReference>
<keyword evidence="6 10" id="KW-1133">Transmembrane helix</keyword>
<dbReference type="FunFam" id="3.10.580.10:FF:000002">
    <property type="entry name" value="Magnesium/cobalt efflux protein CorC"/>
    <property type="match status" value="1"/>
</dbReference>
<dbReference type="SMART" id="SM01091">
    <property type="entry name" value="CorC_HlyC"/>
    <property type="match status" value="1"/>
</dbReference>
<evidence type="ECO:0000256" key="11">
    <source>
        <dbReference type="SAM" id="Phobius"/>
    </source>
</evidence>
<feature type="transmembrane region" description="Helical" evidence="11">
    <location>
        <begin position="95"/>
        <end position="117"/>
    </location>
</feature>
<evidence type="ECO:0000256" key="7">
    <source>
        <dbReference type="ARBA" id="ARBA00023122"/>
    </source>
</evidence>
<comment type="caution">
    <text evidence="14">The sequence shown here is derived from an EMBL/GenBank/DDBJ whole genome shotgun (WGS) entry which is preliminary data.</text>
</comment>
<dbReference type="InterPro" id="IPR046342">
    <property type="entry name" value="CBS_dom_sf"/>
</dbReference>
<dbReference type="CDD" id="cd04590">
    <property type="entry name" value="CBS_pair_CorC_HlyC_assoc"/>
    <property type="match status" value="1"/>
</dbReference>
<dbReference type="GO" id="GO:0005886">
    <property type="term" value="C:plasma membrane"/>
    <property type="evidence" value="ECO:0007669"/>
    <property type="project" value="UniProtKB-SubCell"/>
</dbReference>
<evidence type="ECO:0000256" key="4">
    <source>
        <dbReference type="ARBA" id="ARBA00022692"/>
    </source>
</evidence>
<proteinExistence type="inferred from homology"/>
<dbReference type="InterPro" id="IPR036318">
    <property type="entry name" value="FAD-bd_PCMH-like_sf"/>
</dbReference>
<dbReference type="Gene3D" id="3.30.465.10">
    <property type="match status" value="1"/>
</dbReference>
<name>A0A506PMM1_9FLAO</name>
<dbReference type="InterPro" id="IPR019862">
    <property type="entry name" value="Motility-assoc_prot_GldE"/>
</dbReference>